<comment type="similarity">
    <text evidence="9">Belongs to the GLYK kinase family.</text>
</comment>
<evidence type="ECO:0000313" key="12">
    <source>
        <dbReference type="EMBL" id="KAJ4164716.1"/>
    </source>
</evidence>
<proteinExistence type="inferred from homology"/>
<feature type="domain" description="KAP NTPase" evidence="11">
    <location>
        <begin position="81"/>
        <end position="132"/>
    </location>
</feature>
<dbReference type="GO" id="GO:0016301">
    <property type="term" value="F:kinase activity"/>
    <property type="evidence" value="ECO:0007669"/>
    <property type="project" value="UniProtKB-KW"/>
</dbReference>
<keyword evidence="5" id="KW-0547">Nucleotide-binding</keyword>
<evidence type="ECO:0000256" key="2">
    <source>
        <dbReference type="ARBA" id="ARBA00004496"/>
    </source>
</evidence>
<keyword evidence="8" id="KW-0539">Nucleus</keyword>
<sequence length="348" mass="38310">MTAGQPPYPACSSVNHNGRPENSIHTQPFHGPIPVDCTVPVSSCIMPTTFVDDKAPICVPFILEHLASHRARHAKADGGQHSAPPLAVGLNGIQGAGKTTLVAALTLALKDEGVHAVVCSIDDFYLNHGDQTALATQHPDNALVQHRGEPGTHDVALAIQVFTQLMQGQPTKLPQYDKAAFQGQGDRLPESAWLPVNQPGQPRIDVLMLEGWSVGFRPLSDGEVERRWKASSRTLQSHKLEHLLFVNQNLRACDALTNLFDIFIQIDAEDTQYVYIWRAEQEDHLRLIKGDPSAGMTKDQVIQFVDGYYPAYELYTDGVRSGIFSGRPGCQLRMVVGRDRCVKQVVRI</sequence>
<evidence type="ECO:0000256" key="4">
    <source>
        <dbReference type="ARBA" id="ARBA00022679"/>
    </source>
</evidence>
<feature type="region of interest" description="Disordered" evidence="10">
    <location>
        <begin position="1"/>
        <end position="29"/>
    </location>
</feature>
<evidence type="ECO:0000256" key="9">
    <source>
        <dbReference type="ARBA" id="ARBA00061312"/>
    </source>
</evidence>
<comment type="subcellular location">
    <subcellularLocation>
        <location evidence="2">Cytoplasm</location>
    </subcellularLocation>
    <subcellularLocation>
        <location evidence="1">Nucleus</location>
    </subcellularLocation>
</comment>
<evidence type="ECO:0000259" key="11">
    <source>
        <dbReference type="Pfam" id="PF07693"/>
    </source>
</evidence>
<keyword evidence="7" id="KW-0067">ATP-binding</keyword>
<gene>
    <name evidence="12" type="ORF">LMH87_006378</name>
</gene>
<dbReference type="Pfam" id="PF07693">
    <property type="entry name" value="KAP_NTPase"/>
    <property type="match status" value="1"/>
</dbReference>
<organism evidence="12 13">
    <name type="scientific">Akanthomyces muscarius</name>
    <name type="common">Entomopathogenic fungus</name>
    <name type="synonym">Lecanicillium muscarium</name>
    <dbReference type="NCBI Taxonomy" id="2231603"/>
    <lineage>
        <taxon>Eukaryota</taxon>
        <taxon>Fungi</taxon>
        <taxon>Dikarya</taxon>
        <taxon>Ascomycota</taxon>
        <taxon>Pezizomycotina</taxon>
        <taxon>Sordariomycetes</taxon>
        <taxon>Hypocreomycetidae</taxon>
        <taxon>Hypocreales</taxon>
        <taxon>Cordycipitaceae</taxon>
        <taxon>Akanthomyces</taxon>
    </lineage>
</organism>
<keyword evidence="6" id="KW-0418">Kinase</keyword>
<evidence type="ECO:0000256" key="6">
    <source>
        <dbReference type="ARBA" id="ARBA00022777"/>
    </source>
</evidence>
<comment type="caution">
    <text evidence="12">The sequence shown here is derived from an EMBL/GenBank/DDBJ whole genome shotgun (WGS) entry which is preliminary data.</text>
</comment>
<evidence type="ECO:0000256" key="8">
    <source>
        <dbReference type="ARBA" id="ARBA00023242"/>
    </source>
</evidence>
<protein>
    <recommendedName>
        <fullName evidence="11">KAP NTPase domain-containing protein</fullName>
    </recommendedName>
</protein>
<evidence type="ECO:0000256" key="5">
    <source>
        <dbReference type="ARBA" id="ARBA00022741"/>
    </source>
</evidence>
<dbReference type="SUPFAM" id="SSF52540">
    <property type="entry name" value="P-loop containing nucleoside triphosphate hydrolases"/>
    <property type="match status" value="1"/>
</dbReference>
<dbReference type="GO" id="GO:0005524">
    <property type="term" value="F:ATP binding"/>
    <property type="evidence" value="ECO:0007669"/>
    <property type="project" value="UniProtKB-KW"/>
</dbReference>
<dbReference type="GeneID" id="80893537"/>
<keyword evidence="4" id="KW-0808">Transferase</keyword>
<dbReference type="RefSeq" id="XP_056059631.1">
    <property type="nucleotide sequence ID" value="XM_056204256.1"/>
</dbReference>
<dbReference type="AlphaFoldDB" id="A0A9W8QMK8"/>
<dbReference type="EMBL" id="JAJHUN010000001">
    <property type="protein sequence ID" value="KAJ4164716.1"/>
    <property type="molecule type" value="Genomic_DNA"/>
</dbReference>
<evidence type="ECO:0000256" key="10">
    <source>
        <dbReference type="SAM" id="MobiDB-lite"/>
    </source>
</evidence>
<evidence type="ECO:0000313" key="13">
    <source>
        <dbReference type="Proteomes" id="UP001144673"/>
    </source>
</evidence>
<dbReference type="KEGG" id="amus:LMH87_006378"/>
<reference evidence="12" key="1">
    <citation type="journal article" date="2023" name="Access Microbiol">
        <title>De-novo genome assembly for Akanthomyces muscarius, a biocontrol agent of insect agricultural pests.</title>
        <authorList>
            <person name="Erdos Z."/>
            <person name="Studholme D.J."/>
            <person name="Raymond B."/>
            <person name="Sharma M."/>
        </authorList>
    </citation>
    <scope>NUCLEOTIDE SEQUENCE</scope>
    <source>
        <strain evidence="12">Ve6</strain>
    </source>
</reference>
<dbReference type="Proteomes" id="UP001144673">
    <property type="component" value="Chromosome 1"/>
</dbReference>
<evidence type="ECO:0000256" key="7">
    <source>
        <dbReference type="ARBA" id="ARBA00022840"/>
    </source>
</evidence>
<name>A0A9W8QMK8_AKAMU</name>
<evidence type="ECO:0000256" key="1">
    <source>
        <dbReference type="ARBA" id="ARBA00004123"/>
    </source>
</evidence>
<accession>A0A9W8QMK8</accession>
<dbReference type="FunFam" id="3.40.50.300:FF:001691">
    <property type="entry name" value="Probable ATP-dependent kinase TDA10"/>
    <property type="match status" value="1"/>
</dbReference>
<evidence type="ECO:0000256" key="3">
    <source>
        <dbReference type="ARBA" id="ARBA00022490"/>
    </source>
</evidence>
<dbReference type="Gene3D" id="3.40.50.300">
    <property type="entry name" value="P-loop containing nucleotide triphosphate hydrolases"/>
    <property type="match status" value="1"/>
</dbReference>
<keyword evidence="3" id="KW-0963">Cytoplasm</keyword>
<dbReference type="InterPro" id="IPR011646">
    <property type="entry name" value="KAP_P-loop"/>
</dbReference>
<dbReference type="GO" id="GO:0005634">
    <property type="term" value="C:nucleus"/>
    <property type="evidence" value="ECO:0007669"/>
    <property type="project" value="UniProtKB-SubCell"/>
</dbReference>
<keyword evidence="13" id="KW-1185">Reference proteome</keyword>
<dbReference type="InterPro" id="IPR027417">
    <property type="entry name" value="P-loop_NTPase"/>
</dbReference>
<dbReference type="GO" id="GO:0005737">
    <property type="term" value="C:cytoplasm"/>
    <property type="evidence" value="ECO:0007669"/>
    <property type="project" value="UniProtKB-SubCell"/>
</dbReference>
<dbReference type="PANTHER" id="PTHR10285">
    <property type="entry name" value="URIDINE KINASE"/>
    <property type="match status" value="1"/>
</dbReference>